<organism evidence="2 3">
    <name type="scientific">Rhynchosporium graminicola</name>
    <dbReference type="NCBI Taxonomy" id="2792576"/>
    <lineage>
        <taxon>Eukaryota</taxon>
        <taxon>Fungi</taxon>
        <taxon>Dikarya</taxon>
        <taxon>Ascomycota</taxon>
        <taxon>Pezizomycotina</taxon>
        <taxon>Leotiomycetes</taxon>
        <taxon>Helotiales</taxon>
        <taxon>Ploettnerulaceae</taxon>
        <taxon>Rhynchosporium</taxon>
    </lineage>
</organism>
<evidence type="ECO:0000313" key="2">
    <source>
        <dbReference type="EMBL" id="CZS89233.1"/>
    </source>
</evidence>
<dbReference type="AlphaFoldDB" id="A0A1E1JTU2"/>
<accession>A0A1E1JTU2</accession>
<keyword evidence="1" id="KW-0732">Signal</keyword>
<gene>
    <name evidence="2" type="ORF">RCO7_04743</name>
</gene>
<reference evidence="3" key="1">
    <citation type="submission" date="2016-03" db="EMBL/GenBank/DDBJ databases">
        <authorList>
            <person name="Ploux O."/>
        </authorList>
    </citation>
    <scope>NUCLEOTIDE SEQUENCE [LARGE SCALE GENOMIC DNA]</scope>
    <source>
        <strain evidence="3">UK7</strain>
    </source>
</reference>
<name>A0A1E1JTU2_9HELO</name>
<evidence type="ECO:0000256" key="1">
    <source>
        <dbReference type="SAM" id="SignalP"/>
    </source>
</evidence>
<keyword evidence="3" id="KW-1185">Reference proteome</keyword>
<dbReference type="Proteomes" id="UP000178129">
    <property type="component" value="Unassembled WGS sequence"/>
</dbReference>
<proteinExistence type="predicted"/>
<feature type="chain" id="PRO_5009445262" evidence="1">
    <location>
        <begin position="19"/>
        <end position="60"/>
    </location>
</feature>
<evidence type="ECO:0000313" key="3">
    <source>
        <dbReference type="Proteomes" id="UP000178129"/>
    </source>
</evidence>
<dbReference type="EMBL" id="FJUW01000002">
    <property type="protein sequence ID" value="CZS89233.1"/>
    <property type="molecule type" value="Genomic_DNA"/>
</dbReference>
<sequence length="60" mass="6267">MQFSNLLWVAFMAVGATAVAMPASPCPKDCTAWCVAQGHPKTGTEYCGPHGCLCPNPGKN</sequence>
<comment type="caution">
    <text evidence="2">The sequence shown here is derived from an EMBL/GenBank/DDBJ whole genome shotgun (WGS) entry which is preliminary data.</text>
</comment>
<feature type="signal peptide" evidence="1">
    <location>
        <begin position="1"/>
        <end position="18"/>
    </location>
</feature>
<protein>
    <submittedName>
        <fullName evidence="2">Uncharacterized protein</fullName>
    </submittedName>
</protein>
<dbReference type="InParanoid" id="A0A1E1JTU2"/>